<dbReference type="GO" id="GO:0003676">
    <property type="term" value="F:nucleic acid binding"/>
    <property type="evidence" value="ECO:0007669"/>
    <property type="project" value="InterPro"/>
</dbReference>
<dbReference type="Proteomes" id="UP000652761">
    <property type="component" value="Unassembled WGS sequence"/>
</dbReference>
<feature type="domain" description="CCHC-type" evidence="2">
    <location>
        <begin position="155"/>
        <end position="171"/>
    </location>
</feature>
<dbReference type="GO" id="GO:0008270">
    <property type="term" value="F:zinc ion binding"/>
    <property type="evidence" value="ECO:0007669"/>
    <property type="project" value="InterPro"/>
</dbReference>
<evidence type="ECO:0000259" key="2">
    <source>
        <dbReference type="SMART" id="SM00343"/>
    </source>
</evidence>
<sequence>MARNQWQAMQDTVARLTQALQNVVQAGNQAAAARNEAGDLHWNFRSLNPPRFSGSPDPDEAENWKEEIERIFQVEGMRGKDISRPTFIKRGAVDTTGTFPNNNNNNYNNNKRPTTGKDYSMEKKIKVEETTMVEYCKFCNKPGHQGDKCWKKAGACLRCGSHEHRIPNCPMLKDQVGRNQGVVQRQGRVNAMTQAELPEGGMIGRVEELLVAEELWNDHKKPFFFPFSSAATCTNHSLKVDQRYKDRVSLSLSITDLASEKMRPDEEFVQFADRWRSIATRLQHVLSESEQIKIIISNSTPTFKHILAMNRLDKMEEHYERGRYIQTHLMDSPIIDLFKQGLRYNGSVYTDLVIDIVDTPIDGVDIGSESLKLFHEDKVKCVDTVPGSVDTRPSLQKTQLPDWDSVSTQPVACADTLSGSVDTLRLNFHLKIHLDTWPPRDQWDWSWIICPRTLRLLMDIWGYKYPCVWYSKAIPRKTRPRAFWKKGRRAGKRHLHLEEQRSAAKGRRRRRREGAHDCSSAGLEGDPAESVFGQSVKFSGESVYVFYIDLPILFVSTISNVLR</sequence>
<dbReference type="InterPro" id="IPR036875">
    <property type="entry name" value="Znf_CCHC_sf"/>
</dbReference>
<dbReference type="SUPFAM" id="SSF57756">
    <property type="entry name" value="Retrovirus zinc finger-like domains"/>
    <property type="match status" value="1"/>
</dbReference>
<protein>
    <recommendedName>
        <fullName evidence="2">CCHC-type domain-containing protein</fullName>
    </recommendedName>
</protein>
<dbReference type="InterPro" id="IPR001878">
    <property type="entry name" value="Znf_CCHC"/>
</dbReference>
<reference evidence="3" key="1">
    <citation type="submission" date="2017-07" db="EMBL/GenBank/DDBJ databases">
        <title>Taro Niue Genome Assembly and Annotation.</title>
        <authorList>
            <person name="Atibalentja N."/>
            <person name="Keating K."/>
            <person name="Fields C.J."/>
        </authorList>
    </citation>
    <scope>NUCLEOTIDE SEQUENCE</scope>
    <source>
        <strain evidence="3">Niue_2</strain>
        <tissue evidence="3">Leaf</tissue>
    </source>
</reference>
<feature type="compositionally biased region" description="Basic residues" evidence="1">
    <location>
        <begin position="504"/>
        <end position="513"/>
    </location>
</feature>
<evidence type="ECO:0000256" key="1">
    <source>
        <dbReference type="SAM" id="MobiDB-lite"/>
    </source>
</evidence>
<evidence type="ECO:0000313" key="3">
    <source>
        <dbReference type="EMBL" id="MQL68687.1"/>
    </source>
</evidence>
<gene>
    <name evidence="3" type="ORF">Taro_000949</name>
</gene>
<dbReference type="EMBL" id="NMUH01000019">
    <property type="protein sequence ID" value="MQL68687.1"/>
    <property type="molecule type" value="Genomic_DNA"/>
</dbReference>
<keyword evidence="4" id="KW-1185">Reference proteome</keyword>
<feature type="region of interest" description="Disordered" evidence="1">
    <location>
        <begin position="499"/>
        <end position="522"/>
    </location>
</feature>
<proteinExistence type="predicted"/>
<evidence type="ECO:0000313" key="4">
    <source>
        <dbReference type="Proteomes" id="UP000652761"/>
    </source>
</evidence>
<feature type="domain" description="CCHC-type" evidence="2">
    <location>
        <begin position="135"/>
        <end position="151"/>
    </location>
</feature>
<feature type="compositionally biased region" description="Low complexity" evidence="1">
    <location>
        <begin position="101"/>
        <end position="110"/>
    </location>
</feature>
<name>A0A843TEU0_COLES</name>
<comment type="caution">
    <text evidence="3">The sequence shown here is derived from an EMBL/GenBank/DDBJ whole genome shotgun (WGS) entry which is preliminary data.</text>
</comment>
<dbReference type="Gene3D" id="4.10.60.10">
    <property type="entry name" value="Zinc finger, CCHC-type"/>
    <property type="match status" value="1"/>
</dbReference>
<dbReference type="SMART" id="SM00343">
    <property type="entry name" value="ZnF_C2HC"/>
    <property type="match status" value="2"/>
</dbReference>
<dbReference type="AlphaFoldDB" id="A0A843TEU0"/>
<accession>A0A843TEU0</accession>
<feature type="region of interest" description="Disordered" evidence="1">
    <location>
        <begin position="92"/>
        <end position="117"/>
    </location>
</feature>
<organism evidence="3 4">
    <name type="scientific">Colocasia esculenta</name>
    <name type="common">Wild taro</name>
    <name type="synonym">Arum esculentum</name>
    <dbReference type="NCBI Taxonomy" id="4460"/>
    <lineage>
        <taxon>Eukaryota</taxon>
        <taxon>Viridiplantae</taxon>
        <taxon>Streptophyta</taxon>
        <taxon>Embryophyta</taxon>
        <taxon>Tracheophyta</taxon>
        <taxon>Spermatophyta</taxon>
        <taxon>Magnoliopsida</taxon>
        <taxon>Liliopsida</taxon>
        <taxon>Araceae</taxon>
        <taxon>Aroideae</taxon>
        <taxon>Colocasieae</taxon>
        <taxon>Colocasia</taxon>
    </lineage>
</organism>